<proteinExistence type="predicted"/>
<evidence type="ECO:0000256" key="6">
    <source>
        <dbReference type="ARBA" id="ARBA00023136"/>
    </source>
</evidence>
<dbReference type="PANTHER" id="PTHR36838:SF3">
    <property type="entry name" value="TRANSPORTER AUXIN EFFLUX CARRIER EC FAMILY"/>
    <property type="match status" value="1"/>
</dbReference>
<keyword evidence="4 7" id="KW-0812">Transmembrane</keyword>
<dbReference type="RefSeq" id="WP_183703913.1">
    <property type="nucleotide sequence ID" value="NZ_JACHFE010000005.1"/>
</dbReference>
<sequence length="312" mass="32394">MAQVLTITGPIFLLIGIGYLAVRSGLIQQSALPGMGRFVLHLALPALIFTTISRLEFQAIVEPAYLLVYGVASVVTLALGIVFSRFIRGQSLAASGVMGLGMSMSNSAFIGYPVLLQVFQDPPAQAFAMSLMIENILVMPLALAIIEYGSSEGGAGPSFGERMQAVAGRLVRNPLLLAIAAGMLVSLLDPPMPAGVLRTLDMLAGASVSVALFTIGGTLVGNPIRSDLGSIAPVLAGKLLIHPLLVFVLLMLAPGLSGQLRLSMILLAAMPMLSVFPIIGGHYGLGRLCASTLLLTTVLSFASLSALIALLT</sequence>
<feature type="transmembrane region" description="Helical" evidence="7">
    <location>
        <begin position="265"/>
        <end position="285"/>
    </location>
</feature>
<dbReference type="PANTHER" id="PTHR36838">
    <property type="entry name" value="AUXIN EFFLUX CARRIER FAMILY PROTEIN"/>
    <property type="match status" value="1"/>
</dbReference>
<evidence type="ECO:0000313" key="8">
    <source>
        <dbReference type="EMBL" id="MBB5321724.1"/>
    </source>
</evidence>
<name>A0A840U7L0_9GAMM</name>
<feature type="transmembrane region" description="Helical" evidence="7">
    <location>
        <begin position="232"/>
        <end position="253"/>
    </location>
</feature>
<keyword evidence="2" id="KW-0813">Transport</keyword>
<protein>
    <recommendedName>
        <fullName evidence="10">AEC family transporter</fullName>
    </recommendedName>
</protein>
<keyword evidence="6 7" id="KW-0472">Membrane</keyword>
<dbReference type="Pfam" id="PF03547">
    <property type="entry name" value="Mem_trans"/>
    <property type="match status" value="1"/>
</dbReference>
<comment type="caution">
    <text evidence="8">The sequence shown here is derived from an EMBL/GenBank/DDBJ whole genome shotgun (WGS) entry which is preliminary data.</text>
</comment>
<feature type="transmembrane region" description="Helical" evidence="7">
    <location>
        <begin position="170"/>
        <end position="188"/>
    </location>
</feature>
<dbReference type="InterPro" id="IPR004776">
    <property type="entry name" value="Mem_transp_PIN-like"/>
</dbReference>
<keyword evidence="9" id="KW-1185">Reference proteome</keyword>
<evidence type="ECO:0000256" key="4">
    <source>
        <dbReference type="ARBA" id="ARBA00022692"/>
    </source>
</evidence>
<dbReference type="GO" id="GO:0055085">
    <property type="term" value="P:transmembrane transport"/>
    <property type="evidence" value="ECO:0007669"/>
    <property type="project" value="InterPro"/>
</dbReference>
<keyword evidence="3" id="KW-1003">Cell membrane</keyword>
<dbReference type="EMBL" id="JACHFE010000005">
    <property type="protein sequence ID" value="MBB5321724.1"/>
    <property type="molecule type" value="Genomic_DNA"/>
</dbReference>
<feature type="transmembrane region" description="Helical" evidence="7">
    <location>
        <begin position="34"/>
        <end position="52"/>
    </location>
</feature>
<dbReference type="GO" id="GO:0016020">
    <property type="term" value="C:membrane"/>
    <property type="evidence" value="ECO:0007669"/>
    <property type="project" value="UniProtKB-SubCell"/>
</dbReference>
<feature type="transmembrane region" description="Helical" evidence="7">
    <location>
        <begin position="64"/>
        <end position="83"/>
    </location>
</feature>
<feature type="transmembrane region" description="Helical" evidence="7">
    <location>
        <begin position="200"/>
        <end position="220"/>
    </location>
</feature>
<feature type="transmembrane region" description="Helical" evidence="7">
    <location>
        <begin position="292"/>
        <end position="311"/>
    </location>
</feature>
<organism evidence="8 9">
    <name type="scientific">Marinobacter oulmenensis</name>
    <dbReference type="NCBI Taxonomy" id="643747"/>
    <lineage>
        <taxon>Bacteria</taxon>
        <taxon>Pseudomonadati</taxon>
        <taxon>Pseudomonadota</taxon>
        <taxon>Gammaproteobacteria</taxon>
        <taxon>Pseudomonadales</taxon>
        <taxon>Marinobacteraceae</taxon>
        <taxon>Marinobacter</taxon>
    </lineage>
</organism>
<evidence type="ECO:0008006" key="10">
    <source>
        <dbReference type="Google" id="ProtNLM"/>
    </source>
</evidence>
<accession>A0A840U7L0</accession>
<keyword evidence="5 7" id="KW-1133">Transmembrane helix</keyword>
<evidence type="ECO:0000256" key="1">
    <source>
        <dbReference type="ARBA" id="ARBA00004141"/>
    </source>
</evidence>
<comment type="subcellular location">
    <subcellularLocation>
        <location evidence="1">Membrane</location>
        <topology evidence="1">Multi-pass membrane protein</topology>
    </subcellularLocation>
</comment>
<dbReference type="AlphaFoldDB" id="A0A840U7L0"/>
<feature type="transmembrane region" description="Helical" evidence="7">
    <location>
        <begin position="6"/>
        <end position="22"/>
    </location>
</feature>
<evidence type="ECO:0000256" key="5">
    <source>
        <dbReference type="ARBA" id="ARBA00022989"/>
    </source>
</evidence>
<evidence type="ECO:0000256" key="2">
    <source>
        <dbReference type="ARBA" id="ARBA00022448"/>
    </source>
</evidence>
<dbReference type="Proteomes" id="UP000591735">
    <property type="component" value="Unassembled WGS sequence"/>
</dbReference>
<evidence type="ECO:0000256" key="7">
    <source>
        <dbReference type="SAM" id="Phobius"/>
    </source>
</evidence>
<feature type="transmembrane region" description="Helical" evidence="7">
    <location>
        <begin position="92"/>
        <end position="115"/>
    </location>
</feature>
<evidence type="ECO:0000256" key="3">
    <source>
        <dbReference type="ARBA" id="ARBA00022475"/>
    </source>
</evidence>
<feature type="transmembrane region" description="Helical" evidence="7">
    <location>
        <begin position="127"/>
        <end position="149"/>
    </location>
</feature>
<reference evidence="8 9" key="1">
    <citation type="submission" date="2020-08" db="EMBL/GenBank/DDBJ databases">
        <title>Genomic Encyclopedia of Type Strains, Phase IV (KMG-IV): sequencing the most valuable type-strain genomes for metagenomic binning, comparative biology and taxonomic classification.</title>
        <authorList>
            <person name="Goeker M."/>
        </authorList>
    </citation>
    <scope>NUCLEOTIDE SEQUENCE [LARGE SCALE GENOMIC DNA]</scope>
    <source>
        <strain evidence="8 9">DSM 22359</strain>
    </source>
</reference>
<gene>
    <name evidence="8" type="ORF">HNR38_002218</name>
</gene>
<evidence type="ECO:0000313" key="9">
    <source>
        <dbReference type="Proteomes" id="UP000591735"/>
    </source>
</evidence>